<evidence type="ECO:0000313" key="4">
    <source>
        <dbReference type="EMBL" id="MBP2413420.1"/>
    </source>
</evidence>
<protein>
    <submittedName>
        <fullName evidence="4">5-formyltetrahydrofolate cyclo-ligase</fullName>
        <ecNumber evidence="4">6.3.3.2</ecNumber>
    </submittedName>
</protein>
<evidence type="ECO:0000313" key="5">
    <source>
        <dbReference type="Proteomes" id="UP000711614"/>
    </source>
</evidence>
<dbReference type="PANTHER" id="PTHR23407">
    <property type="entry name" value="ATPASE INHIBITOR/5-FORMYLTETRAHYDROFOLATE CYCLO-LIGASE"/>
    <property type="match status" value="1"/>
</dbReference>
<dbReference type="EMBL" id="JAGIOI010000001">
    <property type="protein sequence ID" value="MBP2413420.1"/>
    <property type="molecule type" value="Genomic_DNA"/>
</dbReference>
<keyword evidence="3" id="KW-0067">ATP-binding</keyword>
<sequence>MSTPPKTAWRARLRAARAAADAASRAAAGTGLARVGLDWVESLAAAAAPAGGPPADAAPLGGLSSGAFPGTGPPAARLQVCAYISTGTEPSTDELLSALAAAGHLVHVPVCEPGFALSWVRWFPGVAMVRSALAPVMEPVGVRRPFPELGPVPAVLVPALAVDESGTRMGQGGGYYDRFLAGLAGSTASPGTRVTVAAVVHSNEILSAGMLPRDTFDMPVSWALSPSGVRRLGG</sequence>
<dbReference type="Proteomes" id="UP000711614">
    <property type="component" value="Unassembled WGS sequence"/>
</dbReference>
<keyword evidence="4" id="KW-0436">Ligase</keyword>
<dbReference type="SUPFAM" id="SSF100950">
    <property type="entry name" value="NagB/RpiA/CoA transferase-like"/>
    <property type="match status" value="1"/>
</dbReference>
<keyword evidence="2" id="KW-0547">Nucleotide-binding</keyword>
<proteinExistence type="inferred from homology"/>
<dbReference type="EC" id="6.3.3.2" evidence="4"/>
<evidence type="ECO:0000256" key="3">
    <source>
        <dbReference type="ARBA" id="ARBA00022840"/>
    </source>
</evidence>
<reference evidence="4 5" key="1">
    <citation type="submission" date="2021-03" db="EMBL/GenBank/DDBJ databases">
        <title>Sequencing the genomes of 1000 actinobacteria strains.</title>
        <authorList>
            <person name="Klenk H.-P."/>
        </authorList>
    </citation>
    <scope>NUCLEOTIDE SEQUENCE [LARGE SCALE GENOMIC DNA]</scope>
    <source>
        <strain evidence="4 5">DSM 16005</strain>
    </source>
</reference>
<comment type="similarity">
    <text evidence="1">Belongs to the 5-formyltetrahydrofolate cyclo-ligase family.</text>
</comment>
<accession>A0ABS4YY86</accession>
<organism evidence="4 5">
    <name type="scientific">Arthrobacter stackebrandtii</name>
    <dbReference type="NCBI Taxonomy" id="272161"/>
    <lineage>
        <taxon>Bacteria</taxon>
        <taxon>Bacillati</taxon>
        <taxon>Actinomycetota</taxon>
        <taxon>Actinomycetes</taxon>
        <taxon>Micrococcales</taxon>
        <taxon>Micrococcaceae</taxon>
        <taxon>Arthrobacter</taxon>
    </lineage>
</organism>
<evidence type="ECO:0000256" key="1">
    <source>
        <dbReference type="ARBA" id="ARBA00010638"/>
    </source>
</evidence>
<name>A0ABS4YY86_9MICC</name>
<dbReference type="InterPro" id="IPR002698">
    <property type="entry name" value="FTHF_cligase"/>
</dbReference>
<keyword evidence="5" id="KW-1185">Reference proteome</keyword>
<gene>
    <name evidence="4" type="ORF">JOF48_002219</name>
</gene>
<dbReference type="RefSeq" id="WP_209680685.1">
    <property type="nucleotide sequence ID" value="NZ_JAGIOI010000001.1"/>
</dbReference>
<dbReference type="GO" id="GO:0030272">
    <property type="term" value="F:5-formyltetrahydrofolate cyclo-ligase activity"/>
    <property type="evidence" value="ECO:0007669"/>
    <property type="project" value="UniProtKB-EC"/>
</dbReference>
<comment type="caution">
    <text evidence="4">The sequence shown here is derived from an EMBL/GenBank/DDBJ whole genome shotgun (WGS) entry which is preliminary data.</text>
</comment>
<dbReference type="PANTHER" id="PTHR23407:SF1">
    <property type="entry name" value="5-FORMYLTETRAHYDROFOLATE CYCLO-LIGASE"/>
    <property type="match status" value="1"/>
</dbReference>
<dbReference type="InterPro" id="IPR024185">
    <property type="entry name" value="FTHF_cligase-like_sf"/>
</dbReference>
<evidence type="ECO:0000256" key="2">
    <source>
        <dbReference type="ARBA" id="ARBA00022741"/>
    </source>
</evidence>
<dbReference type="Pfam" id="PF01812">
    <property type="entry name" value="5-FTHF_cyc-lig"/>
    <property type="match status" value="1"/>
</dbReference>
<dbReference type="InterPro" id="IPR037171">
    <property type="entry name" value="NagB/RpiA_transferase-like"/>
</dbReference>
<dbReference type="Gene3D" id="3.40.50.10420">
    <property type="entry name" value="NagB/RpiA/CoA transferase-like"/>
    <property type="match status" value="1"/>
</dbReference>